<reference evidence="1" key="1">
    <citation type="submission" date="2022-05" db="EMBL/GenBank/DDBJ databases">
        <authorList>
            <person name="Friedrich I."/>
            <person name="Poehlein A."/>
            <person name="Schneider D."/>
            <person name="Hertel R."/>
            <person name="Daniel R."/>
        </authorList>
    </citation>
    <scope>NUCLEOTIDE SEQUENCE</scope>
</reference>
<sequence>MTRFIFTLNPSGTAKLEAFGAQVNGRQLAFDEDDAKSAHIFYRRYMRNFHGVILNDQDYSAYAPNYGAPAQFGFKDRPQ</sequence>
<evidence type="ECO:0000313" key="2">
    <source>
        <dbReference type="Proteomes" id="UP001056685"/>
    </source>
</evidence>
<name>A0A9E7MPM0_9CAUD</name>
<dbReference type="EMBL" id="ON529852">
    <property type="protein sequence ID" value="USN14313.1"/>
    <property type="molecule type" value="Genomic_DNA"/>
</dbReference>
<evidence type="ECO:0000313" key="1">
    <source>
        <dbReference type="EMBL" id="USN14313.1"/>
    </source>
</evidence>
<accession>A0A9E7MPM0</accession>
<organism evidence="1 2">
    <name type="scientific">Brevundimonas phage vB_BpoS-Kabachok</name>
    <dbReference type="NCBI Taxonomy" id="2948600"/>
    <lineage>
        <taxon>Viruses</taxon>
        <taxon>Duplodnaviria</taxon>
        <taxon>Heunggongvirae</taxon>
        <taxon>Uroviricota</taxon>
        <taxon>Caudoviricetes</taxon>
        <taxon>Jeanschmidtviridae</taxon>
        <taxon>Marchewkavirus</taxon>
        <taxon>Marchewkavirus kabachok</taxon>
    </lineage>
</organism>
<keyword evidence="2" id="KW-1185">Reference proteome</keyword>
<gene>
    <name evidence="1" type="ORF">KABACHOK_05000</name>
</gene>
<dbReference type="Proteomes" id="UP001056685">
    <property type="component" value="Segment"/>
</dbReference>
<protein>
    <submittedName>
        <fullName evidence="1">Uncharacterized protein</fullName>
    </submittedName>
</protein>
<proteinExistence type="predicted"/>